<keyword evidence="7" id="KW-1185">Reference proteome</keyword>
<reference evidence="7" key="1">
    <citation type="submission" date="2014-03" db="EMBL/GenBank/DDBJ databases">
        <title>The Genome Sequence of Puccinia striiformis f. sp. tritici PST-78.</title>
        <authorList>
            <consortium name="The Broad Institute Genome Sequencing Platform"/>
            <person name="Cuomo C."/>
            <person name="Hulbert S."/>
            <person name="Chen X."/>
            <person name="Walker B."/>
            <person name="Young S.K."/>
            <person name="Zeng Q."/>
            <person name="Gargeya S."/>
            <person name="Fitzgerald M."/>
            <person name="Haas B."/>
            <person name="Abouelleil A."/>
            <person name="Alvarado L."/>
            <person name="Arachchi H.M."/>
            <person name="Berlin A.M."/>
            <person name="Chapman S.B."/>
            <person name="Goldberg J."/>
            <person name="Griggs A."/>
            <person name="Gujja S."/>
            <person name="Hansen M."/>
            <person name="Howarth C."/>
            <person name="Imamovic A."/>
            <person name="Larimer J."/>
            <person name="McCowan C."/>
            <person name="Montmayeur A."/>
            <person name="Murphy C."/>
            <person name="Neiman D."/>
            <person name="Pearson M."/>
            <person name="Priest M."/>
            <person name="Roberts A."/>
            <person name="Saif S."/>
            <person name="Shea T."/>
            <person name="Sisk P."/>
            <person name="Sykes S."/>
            <person name="Wortman J."/>
            <person name="Nusbaum C."/>
            <person name="Birren B."/>
        </authorList>
    </citation>
    <scope>NUCLEOTIDE SEQUENCE [LARGE SCALE GENOMIC DNA]</scope>
    <source>
        <strain evidence="7">race PST-78</strain>
    </source>
</reference>
<feature type="region of interest" description="Disordered" evidence="5">
    <location>
        <begin position="213"/>
        <end position="340"/>
    </location>
</feature>
<dbReference type="STRING" id="1165861.A0A0L0VS54"/>
<name>A0A0L0VS54_9BASI</name>
<feature type="compositionally biased region" description="Polar residues" evidence="5">
    <location>
        <begin position="9"/>
        <end position="20"/>
    </location>
</feature>
<evidence type="ECO:0000256" key="3">
    <source>
        <dbReference type="ARBA" id="ARBA00022833"/>
    </source>
</evidence>
<dbReference type="GO" id="GO:0016925">
    <property type="term" value="P:protein sumoylation"/>
    <property type="evidence" value="ECO:0007669"/>
    <property type="project" value="TreeGrafter"/>
</dbReference>
<feature type="compositionally biased region" description="Polar residues" evidence="5">
    <location>
        <begin position="214"/>
        <end position="233"/>
    </location>
</feature>
<sequence length="537" mass="60324">MPSSHRHQQIPTSHVVNNHATHPRPTTAPASVAQSVRPELDQPTVMASGSSSHTDEDEDLFEYLGCSNCTDDLSRHRASQGPSKPKSFWLMECGHLVCARCLGFPDGIDPALHYQCPIRSCGGFRSAVYELNRDKQMHPSINEFFESPHSMTKQMHSMTKRMDTVLSFQNRQLKLRIKNLKKLVQVHKQSSRQKQASSDQQIHDLKRQVRDLKLQSQQHLSGPSNQLPLNLDQSDQHSKTIKRRSTLDLNPEHGAQGNIPRGLRTNSHHQQSFHEPRNLPQVAPVISRPQSATSFNSTSVAPLTRTTSRRTNPGERTDHVSNNGNPPFNANRRQRTSDVGQVDDRRIHNHRLGAIPEDEDQPFQDELRVAGALSRREPMKQTVGDSARPTNHLRSEQQFRIPLDPRSAYGARIKPMPMPTPSRVASTSSRAGQPIRRQGGFEQPRRASNQAANPVNIAARQDSRVSTNSPFGGFVYHPDADQPTNDPLSRPNPRPSIPFSKRGPPENFERGTPSKKPNPFDNRHPVPPRFQTARGHP</sequence>
<organism evidence="6 7">
    <name type="scientific">Puccinia striiformis f. sp. tritici PST-78</name>
    <dbReference type="NCBI Taxonomy" id="1165861"/>
    <lineage>
        <taxon>Eukaryota</taxon>
        <taxon>Fungi</taxon>
        <taxon>Dikarya</taxon>
        <taxon>Basidiomycota</taxon>
        <taxon>Pucciniomycotina</taxon>
        <taxon>Pucciniomycetes</taxon>
        <taxon>Pucciniales</taxon>
        <taxon>Pucciniaceae</taxon>
        <taxon>Puccinia</taxon>
    </lineage>
</organism>
<dbReference type="PANTHER" id="PTHR22663">
    <property type="entry name" value="RING FINGER PROTEIN NARYA-RELATED"/>
    <property type="match status" value="1"/>
</dbReference>
<dbReference type="GO" id="GO:0000795">
    <property type="term" value="C:synaptonemal complex"/>
    <property type="evidence" value="ECO:0007669"/>
    <property type="project" value="InterPro"/>
</dbReference>
<dbReference type="GO" id="GO:0019789">
    <property type="term" value="F:SUMO transferase activity"/>
    <property type="evidence" value="ECO:0007669"/>
    <property type="project" value="InterPro"/>
</dbReference>
<feature type="region of interest" description="Disordered" evidence="5">
    <location>
        <begin position="410"/>
        <end position="537"/>
    </location>
</feature>
<dbReference type="GO" id="GO:0007131">
    <property type="term" value="P:reciprocal meiotic recombination"/>
    <property type="evidence" value="ECO:0007669"/>
    <property type="project" value="InterPro"/>
</dbReference>
<evidence type="ECO:0000256" key="4">
    <source>
        <dbReference type="ARBA" id="ARBA00023254"/>
    </source>
</evidence>
<feature type="region of interest" description="Disordered" evidence="5">
    <location>
        <begin position="376"/>
        <end position="395"/>
    </location>
</feature>
<dbReference type="OrthoDB" id="2503547at2759"/>
<evidence type="ECO:0008006" key="8">
    <source>
        <dbReference type="Google" id="ProtNLM"/>
    </source>
</evidence>
<dbReference type="PANTHER" id="PTHR22663:SF17">
    <property type="entry name" value="RING FINGER PROTEIN NARYA-RELATED"/>
    <property type="match status" value="1"/>
</dbReference>
<keyword evidence="3" id="KW-0862">Zinc</keyword>
<comment type="caution">
    <text evidence="6">The sequence shown here is derived from an EMBL/GenBank/DDBJ whole genome shotgun (WGS) entry which is preliminary data.</text>
</comment>
<evidence type="ECO:0000256" key="5">
    <source>
        <dbReference type="SAM" id="MobiDB-lite"/>
    </source>
</evidence>
<dbReference type="EMBL" id="AJIL01000026">
    <property type="protein sequence ID" value="KNF02032.1"/>
    <property type="molecule type" value="Genomic_DNA"/>
</dbReference>
<dbReference type="Proteomes" id="UP000054564">
    <property type="component" value="Unassembled WGS sequence"/>
</dbReference>
<evidence type="ECO:0000313" key="6">
    <source>
        <dbReference type="EMBL" id="KNF02032.1"/>
    </source>
</evidence>
<keyword evidence="1" id="KW-0479">Metal-binding</keyword>
<evidence type="ECO:0000313" key="7">
    <source>
        <dbReference type="Proteomes" id="UP000054564"/>
    </source>
</evidence>
<evidence type="ECO:0000256" key="2">
    <source>
        <dbReference type="ARBA" id="ARBA00022771"/>
    </source>
</evidence>
<protein>
    <recommendedName>
        <fullName evidence="8">RING-type domain-containing protein</fullName>
    </recommendedName>
</protein>
<proteinExistence type="predicted"/>
<accession>A0A0L0VS54</accession>
<dbReference type="AlphaFoldDB" id="A0A0L0VS54"/>
<keyword evidence="4" id="KW-0469">Meiosis</keyword>
<feature type="region of interest" description="Disordered" evidence="5">
    <location>
        <begin position="1"/>
        <end position="36"/>
    </location>
</feature>
<feature type="compositionally biased region" description="Polar residues" evidence="5">
    <location>
        <begin position="288"/>
        <end position="311"/>
    </location>
</feature>
<dbReference type="GO" id="GO:0008270">
    <property type="term" value="F:zinc ion binding"/>
    <property type="evidence" value="ECO:0007669"/>
    <property type="project" value="UniProtKB-KW"/>
</dbReference>
<dbReference type="PROSITE" id="PS00518">
    <property type="entry name" value="ZF_RING_1"/>
    <property type="match status" value="1"/>
</dbReference>
<dbReference type="InterPro" id="IPR042123">
    <property type="entry name" value="Zip3/RNF212-like"/>
</dbReference>
<dbReference type="GO" id="GO:0007129">
    <property type="term" value="P:homologous chromosome pairing at meiosis"/>
    <property type="evidence" value="ECO:0007669"/>
    <property type="project" value="TreeGrafter"/>
</dbReference>
<gene>
    <name evidence="6" type="ORF">PSTG_04852</name>
</gene>
<keyword evidence="2" id="KW-0863">Zinc-finger</keyword>
<dbReference type="InterPro" id="IPR017907">
    <property type="entry name" value="Znf_RING_CS"/>
</dbReference>
<evidence type="ECO:0000256" key="1">
    <source>
        <dbReference type="ARBA" id="ARBA00022723"/>
    </source>
</evidence>